<protein>
    <submittedName>
        <fullName evidence="1">Uncharacterized protein</fullName>
    </submittedName>
</protein>
<evidence type="ECO:0000313" key="2">
    <source>
        <dbReference type="Proteomes" id="UP001218218"/>
    </source>
</evidence>
<evidence type="ECO:0000313" key="1">
    <source>
        <dbReference type="EMBL" id="KAJ7336427.1"/>
    </source>
</evidence>
<dbReference type="AlphaFoldDB" id="A0AAD7EL54"/>
<feature type="non-terminal residue" evidence="1">
    <location>
        <position position="1"/>
    </location>
</feature>
<dbReference type="EMBL" id="JARIHO010000031">
    <property type="protein sequence ID" value="KAJ7336427.1"/>
    <property type="molecule type" value="Genomic_DNA"/>
</dbReference>
<sequence length="895" mass="99978">MASFSIDVGSILREIRITLRDIKNGAVASNEKKKAAQLLVYRALSLHPALDHMRPPTGMLADVDWYTELRSTFSSGIFRRLGQNEHFKKMALLGETGTRARIMLLLLWIIGHRLSEDSVAKLLSAAFGDAIKRDGNQDLEEELNQLVSVKEVLVSLQKMIKTKLPLPPDRNPFQGRDYKSDDEDKALPRSELWGYALPEDSRYEYDVRHNPVLLLRSLPGKTIIPQTKLTMLIIQWVACNFGLGKKVYSAEDIDHEVFWNADPPLSSPDLDDEEDCLSVSSWSSRSCAFEHFEGVATVPYDATWQDDLTEDWVHSRFCSVYPVHGWAHRSFVRVLLFSAFCGTRTLPNSSQVLAAVHVADRLYRRLPMDIWKYAEHFIIACSLLSWEKTNIVSLQWTPSFSAMSPDERSTMVIFLDSFKSGDPGVLPPSEVSLPPFPDIRQFLVNPLRHCQDAPDILSLPEISSRDCYSSVNVLPDLDPELCVCGECAFIQSQQPSTLESFHHQYFVVTSSRSSRCDALTRTWEPAMSAAEDWLESLVSRVECQFALFPNVDRRMGPAVLEIANAMDISIGSHLSDQQLLRFFVALCILVDEVPVSIPKVPGPFGLGYIVSLPWATDREDYRVDDGPDRVLFVNGGWLYDSISVDGATLLHEREEFKIVYHTMMPAKFLAVCMPHVKGDTVSFFPPQLSPTTAANPFSSDPAPALDTADEEDEMELTLVLSRFQTDAFPLLSVCSKTGFAAPRAALAALIRIKCLGRVLETVWKPDVIPGAPCEHTALWRQATRSSPTGFDLIRRVLPPSDASLKAADTTAFNELAFGASKDATARGQKLLREMLDELSRRVSPLTKPGSPLERTRACIVRCGAEDGPVDAVVVLAASLRKNVYVLDHRECWECA</sequence>
<organism evidence="1 2">
    <name type="scientific">Mycena albidolilacea</name>
    <dbReference type="NCBI Taxonomy" id="1033008"/>
    <lineage>
        <taxon>Eukaryota</taxon>
        <taxon>Fungi</taxon>
        <taxon>Dikarya</taxon>
        <taxon>Basidiomycota</taxon>
        <taxon>Agaricomycotina</taxon>
        <taxon>Agaricomycetes</taxon>
        <taxon>Agaricomycetidae</taxon>
        <taxon>Agaricales</taxon>
        <taxon>Marasmiineae</taxon>
        <taxon>Mycenaceae</taxon>
        <taxon>Mycena</taxon>
    </lineage>
</organism>
<accession>A0AAD7EL54</accession>
<proteinExistence type="predicted"/>
<comment type="caution">
    <text evidence="1">The sequence shown here is derived from an EMBL/GenBank/DDBJ whole genome shotgun (WGS) entry which is preliminary data.</text>
</comment>
<reference evidence="1" key="1">
    <citation type="submission" date="2023-03" db="EMBL/GenBank/DDBJ databases">
        <title>Massive genome expansion in bonnet fungi (Mycena s.s.) driven by repeated elements and novel gene families across ecological guilds.</title>
        <authorList>
            <consortium name="Lawrence Berkeley National Laboratory"/>
            <person name="Harder C.B."/>
            <person name="Miyauchi S."/>
            <person name="Viragh M."/>
            <person name="Kuo A."/>
            <person name="Thoen E."/>
            <person name="Andreopoulos B."/>
            <person name="Lu D."/>
            <person name="Skrede I."/>
            <person name="Drula E."/>
            <person name="Henrissat B."/>
            <person name="Morin E."/>
            <person name="Kohler A."/>
            <person name="Barry K."/>
            <person name="LaButti K."/>
            <person name="Morin E."/>
            <person name="Salamov A."/>
            <person name="Lipzen A."/>
            <person name="Mereny Z."/>
            <person name="Hegedus B."/>
            <person name="Baldrian P."/>
            <person name="Stursova M."/>
            <person name="Weitz H."/>
            <person name="Taylor A."/>
            <person name="Grigoriev I.V."/>
            <person name="Nagy L.G."/>
            <person name="Martin F."/>
            <person name="Kauserud H."/>
        </authorList>
    </citation>
    <scope>NUCLEOTIDE SEQUENCE</scope>
    <source>
        <strain evidence="1">CBHHK002</strain>
    </source>
</reference>
<keyword evidence="2" id="KW-1185">Reference proteome</keyword>
<dbReference type="Proteomes" id="UP001218218">
    <property type="component" value="Unassembled WGS sequence"/>
</dbReference>
<name>A0AAD7EL54_9AGAR</name>
<gene>
    <name evidence="1" type="ORF">DFH08DRAFT_939417</name>
</gene>